<organism evidence="1">
    <name type="scientific">marine sediment metagenome</name>
    <dbReference type="NCBI Taxonomy" id="412755"/>
    <lineage>
        <taxon>unclassified sequences</taxon>
        <taxon>metagenomes</taxon>
        <taxon>ecological metagenomes</taxon>
    </lineage>
</organism>
<reference evidence="1" key="1">
    <citation type="journal article" date="2014" name="Front. Microbiol.">
        <title>High frequency of phylogenetically diverse reductive dehalogenase-homologous genes in deep subseafloor sedimentary metagenomes.</title>
        <authorList>
            <person name="Kawai M."/>
            <person name="Futagami T."/>
            <person name="Toyoda A."/>
            <person name="Takaki Y."/>
            <person name="Nishi S."/>
            <person name="Hori S."/>
            <person name="Arai W."/>
            <person name="Tsubouchi T."/>
            <person name="Morono Y."/>
            <person name="Uchiyama I."/>
            <person name="Ito T."/>
            <person name="Fujiyama A."/>
            <person name="Inagaki F."/>
            <person name="Takami H."/>
        </authorList>
    </citation>
    <scope>NUCLEOTIDE SEQUENCE</scope>
    <source>
        <strain evidence="1">Expedition CK06-06</strain>
    </source>
</reference>
<gene>
    <name evidence="1" type="ORF">S06H3_67133</name>
</gene>
<dbReference type="EMBL" id="BARV01046264">
    <property type="protein sequence ID" value="GAI64390.1"/>
    <property type="molecule type" value="Genomic_DNA"/>
</dbReference>
<protein>
    <submittedName>
        <fullName evidence="1">Uncharacterized protein</fullName>
    </submittedName>
</protein>
<sequence length="32" mass="3484">KAIKKTVENKGVFVGLSVGCGFAKFEQVLAEW</sequence>
<dbReference type="AlphaFoldDB" id="X1RMJ9"/>
<accession>X1RMJ9</accession>
<proteinExistence type="predicted"/>
<feature type="non-terminal residue" evidence="1">
    <location>
        <position position="32"/>
    </location>
</feature>
<evidence type="ECO:0000313" key="1">
    <source>
        <dbReference type="EMBL" id="GAI64390.1"/>
    </source>
</evidence>
<feature type="non-terminal residue" evidence="1">
    <location>
        <position position="1"/>
    </location>
</feature>
<comment type="caution">
    <text evidence="1">The sequence shown here is derived from an EMBL/GenBank/DDBJ whole genome shotgun (WGS) entry which is preliminary data.</text>
</comment>
<name>X1RMJ9_9ZZZZ</name>